<comment type="similarity">
    <text evidence="2 10">Belongs to the Wnt family.</text>
</comment>
<reference evidence="12 13" key="1">
    <citation type="journal article" date="2020" name="Nature">
        <title>Six reference-quality genomes reveal evolution of bat adaptations.</title>
        <authorList>
            <person name="Jebb D."/>
            <person name="Huang Z."/>
            <person name="Pippel M."/>
            <person name="Hughes G.M."/>
            <person name="Lavrichenko K."/>
            <person name="Devanna P."/>
            <person name="Winkler S."/>
            <person name="Jermiin L.S."/>
            <person name="Skirmuntt E.C."/>
            <person name="Katzourakis A."/>
            <person name="Burkitt-Gray L."/>
            <person name="Ray D.A."/>
            <person name="Sullivan K.A.M."/>
            <person name="Roscito J.G."/>
            <person name="Kirilenko B.M."/>
            <person name="Davalos L.M."/>
            <person name="Corthals A.P."/>
            <person name="Power M.L."/>
            <person name="Jones G."/>
            <person name="Ransome R.D."/>
            <person name="Dechmann D.K.N."/>
            <person name="Locatelli A.G."/>
            <person name="Puechmaille S.J."/>
            <person name="Fedrigo O."/>
            <person name="Jarvis E.D."/>
            <person name="Hiller M."/>
            <person name="Vernes S.C."/>
            <person name="Myers E.W."/>
            <person name="Teeling E.C."/>
        </authorList>
    </citation>
    <scope>NUCLEOTIDE SEQUENCE [LARGE SCALE GENOMIC DNA]</scope>
    <source>
        <strain evidence="12">Bat1K_MPI-CBG_1</strain>
    </source>
</reference>
<evidence type="ECO:0000313" key="12">
    <source>
        <dbReference type="EMBL" id="KAF6098149.1"/>
    </source>
</evidence>
<keyword evidence="8" id="KW-0325">Glycoprotein</keyword>
<dbReference type="GO" id="GO:0005125">
    <property type="term" value="F:cytokine activity"/>
    <property type="evidence" value="ECO:0007669"/>
    <property type="project" value="TreeGrafter"/>
</dbReference>
<dbReference type="SMART" id="SM00097">
    <property type="entry name" value="WNT1"/>
    <property type="match status" value="1"/>
</dbReference>
<comment type="caution">
    <text evidence="12">The sequence shown here is derived from an EMBL/GenBank/DDBJ whole genome shotgun (WGS) entry which is preliminary data.</text>
</comment>
<keyword evidence="5" id="KW-0272">Extracellular matrix</keyword>
<dbReference type="EMBL" id="JABVXQ010000008">
    <property type="protein sequence ID" value="KAF6098149.1"/>
    <property type="molecule type" value="Genomic_DNA"/>
</dbReference>
<protein>
    <recommendedName>
        <fullName evidence="10">Protein Wnt</fullName>
    </recommendedName>
</protein>
<dbReference type="InterPro" id="IPR005817">
    <property type="entry name" value="Wnt"/>
</dbReference>
<dbReference type="Pfam" id="PF00110">
    <property type="entry name" value="wnt"/>
    <property type="match status" value="1"/>
</dbReference>
<evidence type="ECO:0000256" key="3">
    <source>
        <dbReference type="ARBA" id="ARBA00022473"/>
    </source>
</evidence>
<evidence type="ECO:0000256" key="11">
    <source>
        <dbReference type="SAM" id="SignalP"/>
    </source>
</evidence>
<dbReference type="AlphaFoldDB" id="A0A834DZC0"/>
<evidence type="ECO:0000313" key="13">
    <source>
        <dbReference type="Proteomes" id="UP000664940"/>
    </source>
</evidence>
<name>A0A834DZC0_9CHIR</name>
<dbReference type="PANTHER" id="PTHR12027">
    <property type="entry name" value="WNT RELATED"/>
    <property type="match status" value="1"/>
</dbReference>
<keyword evidence="3 10" id="KW-0217">Developmental protein</keyword>
<keyword evidence="11" id="KW-0732">Signal</keyword>
<proteinExistence type="inferred from homology"/>
<accession>A0A834DZC0</accession>
<keyword evidence="4" id="KW-0964">Secreted</keyword>
<dbReference type="GO" id="GO:0005109">
    <property type="term" value="F:frizzled binding"/>
    <property type="evidence" value="ECO:0007669"/>
    <property type="project" value="TreeGrafter"/>
</dbReference>
<organism evidence="12 13">
    <name type="scientific">Phyllostomus discolor</name>
    <name type="common">pale spear-nosed bat</name>
    <dbReference type="NCBI Taxonomy" id="89673"/>
    <lineage>
        <taxon>Eukaryota</taxon>
        <taxon>Metazoa</taxon>
        <taxon>Chordata</taxon>
        <taxon>Craniata</taxon>
        <taxon>Vertebrata</taxon>
        <taxon>Euteleostomi</taxon>
        <taxon>Mammalia</taxon>
        <taxon>Eutheria</taxon>
        <taxon>Laurasiatheria</taxon>
        <taxon>Chiroptera</taxon>
        <taxon>Yangochiroptera</taxon>
        <taxon>Phyllostomidae</taxon>
        <taxon>Phyllostominae</taxon>
        <taxon>Phyllostomus</taxon>
    </lineage>
</organism>
<keyword evidence="6 10" id="KW-0879">Wnt signaling pathway</keyword>
<evidence type="ECO:0000256" key="4">
    <source>
        <dbReference type="ARBA" id="ARBA00022525"/>
    </source>
</evidence>
<evidence type="ECO:0000256" key="10">
    <source>
        <dbReference type="RuleBase" id="RU003500"/>
    </source>
</evidence>
<evidence type="ECO:0000256" key="8">
    <source>
        <dbReference type="ARBA" id="ARBA00023180"/>
    </source>
</evidence>
<comment type="function">
    <text evidence="10">Ligand for members of the frizzled family of seven transmembrane receptors.</text>
</comment>
<feature type="chain" id="PRO_5032846016" description="Protein Wnt" evidence="11">
    <location>
        <begin position="19"/>
        <end position="147"/>
    </location>
</feature>
<evidence type="ECO:0000256" key="6">
    <source>
        <dbReference type="ARBA" id="ARBA00022687"/>
    </source>
</evidence>
<evidence type="ECO:0000256" key="1">
    <source>
        <dbReference type="ARBA" id="ARBA00004498"/>
    </source>
</evidence>
<dbReference type="GO" id="GO:0045165">
    <property type="term" value="P:cell fate commitment"/>
    <property type="evidence" value="ECO:0007669"/>
    <property type="project" value="TreeGrafter"/>
</dbReference>
<sequence>MAPLVYFLFLHCLKQALGSYPIWWSLAVGPQYSSLGTQPILCASIPGLVPKQLRFCRNYVEIMPSVAEGVRISIEECQHQFRGRRWNCTTINNSLAIFGPVLDKGRPSKWKWQPVNVAGPSQLLCSALVSHLALGMGAAPPTGEQTS</sequence>
<comment type="subcellular location">
    <subcellularLocation>
        <location evidence="1 10">Secreted</location>
        <location evidence="1 10">Extracellular space</location>
        <location evidence="1 10">Extracellular matrix</location>
    </subcellularLocation>
</comment>
<gene>
    <name evidence="12" type="ORF">HJG60_020361</name>
</gene>
<dbReference type="PANTHER" id="PTHR12027:SF88">
    <property type="entry name" value="PROTEIN WNT-3A"/>
    <property type="match status" value="1"/>
</dbReference>
<evidence type="ECO:0000256" key="2">
    <source>
        <dbReference type="ARBA" id="ARBA00005683"/>
    </source>
</evidence>
<evidence type="ECO:0000256" key="7">
    <source>
        <dbReference type="ARBA" id="ARBA00023157"/>
    </source>
</evidence>
<keyword evidence="7" id="KW-1015">Disulfide bond</keyword>
<dbReference type="Proteomes" id="UP000664940">
    <property type="component" value="Unassembled WGS sequence"/>
</dbReference>
<keyword evidence="9" id="KW-0449">Lipoprotein</keyword>
<feature type="signal peptide" evidence="11">
    <location>
        <begin position="1"/>
        <end position="18"/>
    </location>
</feature>
<dbReference type="GO" id="GO:0060070">
    <property type="term" value="P:canonical Wnt signaling pathway"/>
    <property type="evidence" value="ECO:0007669"/>
    <property type="project" value="TreeGrafter"/>
</dbReference>
<evidence type="ECO:0000256" key="5">
    <source>
        <dbReference type="ARBA" id="ARBA00022530"/>
    </source>
</evidence>
<dbReference type="GO" id="GO:0005615">
    <property type="term" value="C:extracellular space"/>
    <property type="evidence" value="ECO:0007669"/>
    <property type="project" value="TreeGrafter"/>
</dbReference>
<evidence type="ECO:0000256" key="9">
    <source>
        <dbReference type="ARBA" id="ARBA00023288"/>
    </source>
</evidence>
<dbReference type="GO" id="GO:0030182">
    <property type="term" value="P:neuron differentiation"/>
    <property type="evidence" value="ECO:0007669"/>
    <property type="project" value="TreeGrafter"/>
</dbReference>